<organism evidence="2 3">
    <name type="scientific">Nonomuraea rosea</name>
    <dbReference type="NCBI Taxonomy" id="638574"/>
    <lineage>
        <taxon>Bacteria</taxon>
        <taxon>Bacillati</taxon>
        <taxon>Actinomycetota</taxon>
        <taxon>Actinomycetes</taxon>
        <taxon>Streptosporangiales</taxon>
        <taxon>Streptosporangiaceae</taxon>
        <taxon>Nonomuraea</taxon>
    </lineage>
</organism>
<proteinExistence type="predicted"/>
<reference evidence="3" key="1">
    <citation type="journal article" date="2019" name="Int. J. Syst. Evol. Microbiol.">
        <title>The Global Catalogue of Microorganisms (GCM) 10K type strain sequencing project: providing services to taxonomists for standard genome sequencing and annotation.</title>
        <authorList>
            <consortium name="The Broad Institute Genomics Platform"/>
            <consortium name="The Broad Institute Genome Sequencing Center for Infectious Disease"/>
            <person name="Wu L."/>
            <person name="Ma J."/>
        </authorList>
    </citation>
    <scope>NUCLEOTIDE SEQUENCE [LARGE SCALE GENOMIC DNA]</scope>
    <source>
        <strain evidence="3">JCM 17326</strain>
    </source>
</reference>
<keyword evidence="3" id="KW-1185">Reference proteome</keyword>
<gene>
    <name evidence="2" type="ORF">GCM10022419_132840</name>
</gene>
<dbReference type="Proteomes" id="UP001500630">
    <property type="component" value="Unassembled WGS sequence"/>
</dbReference>
<sequence>MPPVSSRSRFPGIRLAQRAPFTTRGALGAVCRPPFETGRLPAEWVERYRADEPRIVYVVLSYSTPIAWVRDDGKVIIPESHYSLTTTRHQRLCRDWL</sequence>
<evidence type="ECO:0000313" key="3">
    <source>
        <dbReference type="Proteomes" id="UP001500630"/>
    </source>
</evidence>
<dbReference type="EMBL" id="BAABDQ010000074">
    <property type="protein sequence ID" value="GAA3624680.1"/>
    <property type="molecule type" value="Genomic_DNA"/>
</dbReference>
<dbReference type="InterPro" id="IPR058346">
    <property type="entry name" value="DUF8033"/>
</dbReference>
<evidence type="ECO:0000259" key="1">
    <source>
        <dbReference type="Pfam" id="PF26096"/>
    </source>
</evidence>
<dbReference type="Pfam" id="PF26096">
    <property type="entry name" value="DUF8033"/>
    <property type="match status" value="1"/>
</dbReference>
<feature type="domain" description="DUF8033" evidence="1">
    <location>
        <begin position="56"/>
        <end position="91"/>
    </location>
</feature>
<accession>A0ABP7A492</accession>
<comment type="caution">
    <text evidence="2">The sequence shown here is derived from an EMBL/GenBank/DDBJ whole genome shotgun (WGS) entry which is preliminary data.</text>
</comment>
<evidence type="ECO:0000313" key="2">
    <source>
        <dbReference type="EMBL" id="GAA3624680.1"/>
    </source>
</evidence>
<name>A0ABP7A492_9ACTN</name>
<protein>
    <recommendedName>
        <fullName evidence="1">DUF8033 domain-containing protein</fullName>
    </recommendedName>
</protein>